<accession>A0A0A9B745</accession>
<evidence type="ECO:0000313" key="2">
    <source>
        <dbReference type="EMBL" id="JAD57978.1"/>
    </source>
</evidence>
<reference evidence="2" key="1">
    <citation type="submission" date="2014-09" db="EMBL/GenBank/DDBJ databases">
        <authorList>
            <person name="Magalhaes I.L.F."/>
            <person name="Oliveira U."/>
            <person name="Santos F.R."/>
            <person name="Vidigal T.H.D.A."/>
            <person name="Brescovit A.D."/>
            <person name="Santos A.J."/>
        </authorList>
    </citation>
    <scope>NUCLEOTIDE SEQUENCE</scope>
    <source>
        <tissue evidence="2">Shoot tissue taken approximately 20 cm above the soil surface</tissue>
    </source>
</reference>
<proteinExistence type="predicted"/>
<protein>
    <submittedName>
        <fullName evidence="2">Uncharacterized protein</fullName>
    </submittedName>
</protein>
<sequence>MISAFTPFCSLYSPASRSPSLGRRLDSAPVTMSMDL</sequence>
<name>A0A0A9B745_ARUDO</name>
<organism evidence="2">
    <name type="scientific">Arundo donax</name>
    <name type="common">Giant reed</name>
    <name type="synonym">Donax arundinaceus</name>
    <dbReference type="NCBI Taxonomy" id="35708"/>
    <lineage>
        <taxon>Eukaryota</taxon>
        <taxon>Viridiplantae</taxon>
        <taxon>Streptophyta</taxon>
        <taxon>Embryophyta</taxon>
        <taxon>Tracheophyta</taxon>
        <taxon>Spermatophyta</taxon>
        <taxon>Magnoliopsida</taxon>
        <taxon>Liliopsida</taxon>
        <taxon>Poales</taxon>
        <taxon>Poaceae</taxon>
        <taxon>PACMAD clade</taxon>
        <taxon>Arundinoideae</taxon>
        <taxon>Arundineae</taxon>
        <taxon>Arundo</taxon>
    </lineage>
</organism>
<reference evidence="2" key="2">
    <citation type="journal article" date="2015" name="Data Brief">
        <title>Shoot transcriptome of the giant reed, Arundo donax.</title>
        <authorList>
            <person name="Barrero R.A."/>
            <person name="Guerrero F.D."/>
            <person name="Moolhuijzen P."/>
            <person name="Goolsby J.A."/>
            <person name="Tidwell J."/>
            <person name="Bellgard S.E."/>
            <person name="Bellgard M.I."/>
        </authorList>
    </citation>
    <scope>NUCLEOTIDE SEQUENCE</scope>
    <source>
        <tissue evidence="2">Shoot tissue taken approximately 20 cm above the soil surface</tissue>
    </source>
</reference>
<evidence type="ECO:0000256" key="1">
    <source>
        <dbReference type="SAM" id="MobiDB-lite"/>
    </source>
</evidence>
<dbReference type="EMBL" id="GBRH01239917">
    <property type="protein sequence ID" value="JAD57978.1"/>
    <property type="molecule type" value="Transcribed_RNA"/>
</dbReference>
<dbReference type="AlphaFoldDB" id="A0A0A9B745"/>
<feature type="region of interest" description="Disordered" evidence="1">
    <location>
        <begin position="15"/>
        <end position="36"/>
    </location>
</feature>